<gene>
    <name evidence="1" type="ORF">DEIPH_ctg023orf0056</name>
</gene>
<dbReference type="RefSeq" id="WP_034356196.1">
    <property type="nucleotide sequence ID" value="NZ_JHAC01000023.1"/>
</dbReference>
<reference evidence="1 2" key="1">
    <citation type="submission" date="2014-03" db="EMBL/GenBank/DDBJ databases">
        <title>Draft genome sequence of Deinococcus phoenicis 1P10ME.</title>
        <authorList>
            <person name="Stepanov V.G."/>
            <person name="Vaishampayan P."/>
            <person name="Venkateswaran K."/>
            <person name="Fox G.E."/>
        </authorList>
    </citation>
    <scope>NUCLEOTIDE SEQUENCE [LARGE SCALE GENOMIC DNA]</scope>
    <source>
        <strain evidence="1 2">1P10ME</strain>
    </source>
</reference>
<accession>A0A016QR36</accession>
<protein>
    <submittedName>
        <fullName evidence="1">Uncharacterized protein</fullName>
    </submittedName>
</protein>
<dbReference type="AlphaFoldDB" id="A0A016QR36"/>
<sequence length="115" mass="12231">MKLVTPRVHGFIDYVACAAMLAAPSLLNLKGGARTASSLFVASYLGVSALTDYPPALRRLIPFPVHGRVELASVPALLLVAACQKGTRERAYFLGLAGTVLTVYTLTDWQADPDA</sequence>
<dbReference type="PATRIC" id="fig|1476583.3.peg.1486"/>
<dbReference type="EMBL" id="JHAC01000023">
    <property type="protein sequence ID" value="EYB68461.1"/>
    <property type="molecule type" value="Genomic_DNA"/>
</dbReference>
<organism evidence="1 2">
    <name type="scientific">Deinococcus phoenicis</name>
    <dbReference type="NCBI Taxonomy" id="1476583"/>
    <lineage>
        <taxon>Bacteria</taxon>
        <taxon>Thermotogati</taxon>
        <taxon>Deinococcota</taxon>
        <taxon>Deinococci</taxon>
        <taxon>Deinococcales</taxon>
        <taxon>Deinococcaceae</taxon>
        <taxon>Deinococcus</taxon>
    </lineage>
</organism>
<dbReference type="OrthoDB" id="129082at2"/>
<evidence type="ECO:0000313" key="2">
    <source>
        <dbReference type="Proteomes" id="UP000020492"/>
    </source>
</evidence>
<name>A0A016QR36_9DEIO</name>
<dbReference type="Proteomes" id="UP000020492">
    <property type="component" value="Unassembled WGS sequence"/>
</dbReference>
<comment type="caution">
    <text evidence="1">The sequence shown here is derived from an EMBL/GenBank/DDBJ whole genome shotgun (WGS) entry which is preliminary data.</text>
</comment>
<keyword evidence="2" id="KW-1185">Reference proteome</keyword>
<proteinExistence type="predicted"/>
<evidence type="ECO:0000313" key="1">
    <source>
        <dbReference type="EMBL" id="EYB68461.1"/>
    </source>
</evidence>